<evidence type="ECO:0000313" key="2">
    <source>
        <dbReference type="EMBL" id="PNU03223.1"/>
    </source>
</evidence>
<feature type="signal peptide" evidence="1">
    <location>
        <begin position="1"/>
        <end position="18"/>
    </location>
</feature>
<sequence length="138" mass="14346">MMSLLSLPVSRSSAFLFAGSAGSAIDIPVSPFAFRIVLGVDFADDRAIVHFFRLLTAARAGVVGVVGASVPHSATRRFIRVIAGALPGLLTILGRDPIGHDKSFPFADAKAWASSAVPGERASANFDQVTGASPHLTD</sequence>
<comment type="caution">
    <text evidence="2">The sequence shown here is derived from an EMBL/GenBank/DDBJ whole genome shotgun (WGS) entry which is preliminary data.</text>
</comment>
<reference evidence="2 3" key="1">
    <citation type="submission" date="2016-05" db="EMBL/GenBank/DDBJ databases">
        <title>Complete genome sequence of Novosphingobium guangzhouense SA925(T).</title>
        <authorList>
            <person name="Sha S."/>
        </authorList>
    </citation>
    <scope>NUCLEOTIDE SEQUENCE [LARGE SCALE GENOMIC DNA]</scope>
    <source>
        <strain evidence="2 3">SA925</strain>
    </source>
</reference>
<accession>A0A2K2FWS3</accession>
<protein>
    <submittedName>
        <fullName evidence="2">Uncharacterized protein</fullName>
    </submittedName>
</protein>
<evidence type="ECO:0000313" key="3">
    <source>
        <dbReference type="Proteomes" id="UP000236327"/>
    </source>
</evidence>
<dbReference type="AlphaFoldDB" id="A0A2K2FWS3"/>
<gene>
    <name evidence="2" type="ORF">A8V01_24490</name>
</gene>
<organism evidence="2 3">
    <name type="scientific">Novosphingobium guangzhouense</name>
    <dbReference type="NCBI Taxonomy" id="1850347"/>
    <lineage>
        <taxon>Bacteria</taxon>
        <taxon>Pseudomonadati</taxon>
        <taxon>Pseudomonadota</taxon>
        <taxon>Alphaproteobacteria</taxon>
        <taxon>Sphingomonadales</taxon>
        <taxon>Sphingomonadaceae</taxon>
        <taxon>Novosphingobium</taxon>
    </lineage>
</organism>
<proteinExistence type="predicted"/>
<dbReference type="Proteomes" id="UP000236327">
    <property type="component" value="Unassembled WGS sequence"/>
</dbReference>
<keyword evidence="3" id="KW-1185">Reference proteome</keyword>
<dbReference type="EMBL" id="LYMM01000055">
    <property type="protein sequence ID" value="PNU03223.1"/>
    <property type="molecule type" value="Genomic_DNA"/>
</dbReference>
<name>A0A2K2FWS3_9SPHN</name>
<feature type="chain" id="PRO_5014350452" evidence="1">
    <location>
        <begin position="19"/>
        <end position="138"/>
    </location>
</feature>
<keyword evidence="1" id="KW-0732">Signal</keyword>
<evidence type="ECO:0000256" key="1">
    <source>
        <dbReference type="SAM" id="SignalP"/>
    </source>
</evidence>